<dbReference type="PANTHER" id="PTHR46395:SF1">
    <property type="entry name" value="ADP-RIBOSYLATION FACTOR GTPASE-ACTIVATING PROTEIN 1"/>
    <property type="match status" value="1"/>
</dbReference>
<evidence type="ECO:0000313" key="8">
    <source>
        <dbReference type="EMBL" id="KAK6167595.1"/>
    </source>
</evidence>
<dbReference type="Pfam" id="PF01412">
    <property type="entry name" value="ArfGap"/>
    <property type="match status" value="1"/>
</dbReference>
<evidence type="ECO:0000256" key="4">
    <source>
        <dbReference type="ARBA" id="ARBA00022833"/>
    </source>
</evidence>
<dbReference type="EMBL" id="JAZGQO010000018">
    <property type="protein sequence ID" value="KAK6167595.1"/>
    <property type="molecule type" value="Genomic_DNA"/>
</dbReference>
<dbReference type="AlphaFoldDB" id="A0AAN8IWV2"/>
<dbReference type="GO" id="GO:0032012">
    <property type="term" value="P:regulation of ARF protein signal transduction"/>
    <property type="evidence" value="ECO:0007669"/>
    <property type="project" value="TreeGrafter"/>
</dbReference>
<dbReference type="InterPro" id="IPR037278">
    <property type="entry name" value="ARFGAP/RecO"/>
</dbReference>
<dbReference type="GO" id="GO:0005096">
    <property type="term" value="F:GTPase activator activity"/>
    <property type="evidence" value="ECO:0007669"/>
    <property type="project" value="UniProtKB-KW"/>
</dbReference>
<dbReference type="SUPFAM" id="SSF57863">
    <property type="entry name" value="ArfGap/RecO-like zinc finger"/>
    <property type="match status" value="1"/>
</dbReference>
<reference evidence="8 9" key="1">
    <citation type="submission" date="2024-01" db="EMBL/GenBank/DDBJ databases">
        <title>The genome of the rayed Mediterranean limpet Patella caerulea (Linnaeus, 1758).</title>
        <authorList>
            <person name="Anh-Thu Weber A."/>
            <person name="Halstead-Nussloch G."/>
        </authorList>
    </citation>
    <scope>NUCLEOTIDE SEQUENCE [LARGE SCALE GENOMIC DNA]</scope>
    <source>
        <strain evidence="8">AATW-2023a</strain>
        <tissue evidence="8">Whole specimen</tissue>
    </source>
</reference>
<proteinExistence type="predicted"/>
<evidence type="ECO:0000259" key="7">
    <source>
        <dbReference type="PROSITE" id="PS50115"/>
    </source>
</evidence>
<dbReference type="PRINTS" id="PR00405">
    <property type="entry name" value="REVINTRACTNG"/>
</dbReference>
<gene>
    <name evidence="8" type="ORF">SNE40_021584</name>
</gene>
<protein>
    <recommendedName>
        <fullName evidence="7">Arf-GAP domain-containing protein</fullName>
    </recommendedName>
</protein>
<feature type="compositionally biased region" description="Basic and acidic residues" evidence="6">
    <location>
        <begin position="405"/>
        <end position="418"/>
    </location>
</feature>
<dbReference type="PANTHER" id="PTHR46395">
    <property type="entry name" value="ADP-RIBOSYLATION FACTOR GTPASE-ACTIVATING PROTEIN 1"/>
    <property type="match status" value="1"/>
</dbReference>
<dbReference type="InterPro" id="IPR038508">
    <property type="entry name" value="ArfGAP_dom_sf"/>
</dbReference>
<sequence>MASPRTRRILKELKIKPDNNRCFECGGHNPQWVSVNYGIWICLECSGKHRGLGVHLSFVRSVSMDKWKDIELKKMEVGGNKEAREFFESQLDYKSDMSLKDKYDTRAAALYRDKISCMAEGKPWSIETSSAKNYIAPKPMYQINNSFDIDTNRDDQFEDDFGKSHLTPSQGGKYIGFGSAPVEKEKNDVFENAFGSLSSRFSSLATGASKFASTASERVSVFADVATKKTKEISQSLNQTVVKPAKDKIGTASYSGWNSLSTFWNDKVVNAGSHSEKDTLINSNSTGSNKQQDIGSEKKQDSLLDSEEDKWGDNWENDWHSNSSSGGKSSTNEVNDDEAFEAWLNDEKPSTKPSHKSTGYVGKNKSKQSNDDYNLVDFSDSPKDGILKNDFDSDNEQGGNFNEVWAKDDSDDDNWKAF</sequence>
<dbReference type="PROSITE" id="PS50115">
    <property type="entry name" value="ARFGAP"/>
    <property type="match status" value="1"/>
</dbReference>
<evidence type="ECO:0000256" key="6">
    <source>
        <dbReference type="SAM" id="MobiDB-lite"/>
    </source>
</evidence>
<evidence type="ECO:0000256" key="3">
    <source>
        <dbReference type="ARBA" id="ARBA00022771"/>
    </source>
</evidence>
<keyword evidence="1" id="KW-0343">GTPase activation</keyword>
<dbReference type="GO" id="GO:0008270">
    <property type="term" value="F:zinc ion binding"/>
    <property type="evidence" value="ECO:0007669"/>
    <property type="project" value="UniProtKB-KW"/>
</dbReference>
<feature type="compositionally biased region" description="Basic and acidic residues" evidence="6">
    <location>
        <begin position="380"/>
        <end position="391"/>
    </location>
</feature>
<feature type="compositionally biased region" description="Basic and acidic residues" evidence="6">
    <location>
        <begin position="309"/>
        <end position="319"/>
    </location>
</feature>
<keyword evidence="2" id="KW-0479">Metal-binding</keyword>
<feature type="domain" description="Arf-GAP" evidence="7">
    <location>
        <begin position="7"/>
        <end position="124"/>
    </location>
</feature>
<accession>A0AAN8IWV2</accession>
<evidence type="ECO:0000256" key="5">
    <source>
        <dbReference type="PROSITE-ProRule" id="PRU00288"/>
    </source>
</evidence>
<dbReference type="Proteomes" id="UP001347796">
    <property type="component" value="Unassembled WGS sequence"/>
</dbReference>
<dbReference type="Gene3D" id="1.10.220.150">
    <property type="entry name" value="Arf GTPase activating protein"/>
    <property type="match status" value="1"/>
</dbReference>
<dbReference type="GO" id="GO:0000139">
    <property type="term" value="C:Golgi membrane"/>
    <property type="evidence" value="ECO:0007669"/>
    <property type="project" value="TreeGrafter"/>
</dbReference>
<dbReference type="FunFam" id="1.10.220.150:FF:000014">
    <property type="entry name" value="ADP-ribosylation factor GTPase-activating protein"/>
    <property type="match status" value="1"/>
</dbReference>
<dbReference type="InterPro" id="IPR001164">
    <property type="entry name" value="ArfGAP_dom"/>
</dbReference>
<dbReference type="GO" id="GO:0030100">
    <property type="term" value="P:regulation of endocytosis"/>
    <property type="evidence" value="ECO:0007669"/>
    <property type="project" value="TreeGrafter"/>
</dbReference>
<keyword evidence="9" id="KW-1185">Reference proteome</keyword>
<keyword evidence="4" id="KW-0862">Zinc</keyword>
<evidence type="ECO:0000256" key="1">
    <source>
        <dbReference type="ARBA" id="ARBA00022468"/>
    </source>
</evidence>
<feature type="compositionally biased region" description="Low complexity" evidence="6">
    <location>
        <begin position="321"/>
        <end position="330"/>
    </location>
</feature>
<organism evidence="8 9">
    <name type="scientific">Patella caerulea</name>
    <name type="common">Rayed Mediterranean limpet</name>
    <dbReference type="NCBI Taxonomy" id="87958"/>
    <lineage>
        <taxon>Eukaryota</taxon>
        <taxon>Metazoa</taxon>
        <taxon>Spiralia</taxon>
        <taxon>Lophotrochozoa</taxon>
        <taxon>Mollusca</taxon>
        <taxon>Gastropoda</taxon>
        <taxon>Patellogastropoda</taxon>
        <taxon>Patelloidea</taxon>
        <taxon>Patellidae</taxon>
        <taxon>Patella</taxon>
    </lineage>
</organism>
<name>A0AAN8IWV2_PATCE</name>
<evidence type="ECO:0000313" key="9">
    <source>
        <dbReference type="Proteomes" id="UP001347796"/>
    </source>
</evidence>
<dbReference type="CDD" id="cd08830">
    <property type="entry name" value="ArfGap_ArfGap1"/>
    <property type="match status" value="1"/>
</dbReference>
<keyword evidence="3 5" id="KW-0863">Zinc-finger</keyword>
<dbReference type="SMART" id="SM00105">
    <property type="entry name" value="ArfGap"/>
    <property type="match status" value="1"/>
</dbReference>
<evidence type="ECO:0000256" key="2">
    <source>
        <dbReference type="ARBA" id="ARBA00022723"/>
    </source>
</evidence>
<comment type="caution">
    <text evidence="8">The sequence shown here is derived from an EMBL/GenBank/DDBJ whole genome shotgun (WGS) entry which is preliminary data.</text>
</comment>
<feature type="compositionally biased region" description="Polar residues" evidence="6">
    <location>
        <begin position="280"/>
        <end position="294"/>
    </location>
</feature>
<feature type="region of interest" description="Disordered" evidence="6">
    <location>
        <begin position="275"/>
        <end position="418"/>
    </location>
</feature>